<dbReference type="Proteomes" id="UP001652582">
    <property type="component" value="Chromosome 16"/>
</dbReference>
<keyword evidence="1" id="KW-0812">Transmembrane</keyword>
<accession>A0A6J1N0J0</accession>
<gene>
    <name evidence="3" type="primary">LOC112048175</name>
</gene>
<keyword evidence="2" id="KW-1185">Reference proteome</keyword>
<dbReference type="GeneID" id="112048175"/>
<organism evidence="2 3">
    <name type="scientific">Bicyclus anynana</name>
    <name type="common">Squinting bush brown butterfly</name>
    <dbReference type="NCBI Taxonomy" id="110368"/>
    <lineage>
        <taxon>Eukaryota</taxon>
        <taxon>Metazoa</taxon>
        <taxon>Ecdysozoa</taxon>
        <taxon>Arthropoda</taxon>
        <taxon>Hexapoda</taxon>
        <taxon>Insecta</taxon>
        <taxon>Pterygota</taxon>
        <taxon>Neoptera</taxon>
        <taxon>Endopterygota</taxon>
        <taxon>Lepidoptera</taxon>
        <taxon>Glossata</taxon>
        <taxon>Ditrysia</taxon>
        <taxon>Papilionoidea</taxon>
        <taxon>Nymphalidae</taxon>
        <taxon>Satyrinae</taxon>
        <taxon>Satyrini</taxon>
        <taxon>Mycalesina</taxon>
        <taxon>Bicyclus</taxon>
    </lineage>
</organism>
<keyword evidence="1" id="KW-1133">Transmembrane helix</keyword>
<reference evidence="3" key="1">
    <citation type="submission" date="2025-08" db="UniProtKB">
        <authorList>
            <consortium name="RefSeq"/>
        </authorList>
    </citation>
    <scope>IDENTIFICATION</scope>
</reference>
<proteinExistence type="predicted"/>
<keyword evidence="1" id="KW-0472">Membrane</keyword>
<feature type="transmembrane region" description="Helical" evidence="1">
    <location>
        <begin position="66"/>
        <end position="83"/>
    </location>
</feature>
<protein>
    <submittedName>
        <fullName evidence="3">Uncharacterized protein LOC112048175</fullName>
    </submittedName>
</protein>
<dbReference type="RefSeq" id="XP_023941365.1">
    <property type="nucleotide sequence ID" value="XM_024085597.2"/>
</dbReference>
<dbReference type="AlphaFoldDB" id="A0A6J1N0J0"/>
<name>A0A6J1N0J0_BICAN</name>
<dbReference type="KEGG" id="bany:112048175"/>
<evidence type="ECO:0000313" key="3">
    <source>
        <dbReference type="RefSeq" id="XP_023941365.1"/>
    </source>
</evidence>
<evidence type="ECO:0000313" key="2">
    <source>
        <dbReference type="Proteomes" id="UP001652582"/>
    </source>
</evidence>
<dbReference type="OrthoDB" id="7322084at2759"/>
<evidence type="ECO:0000256" key="1">
    <source>
        <dbReference type="SAM" id="Phobius"/>
    </source>
</evidence>
<sequence length="190" mass="21672">MSLENLPSHMGNVEKQLADRYAEYPGGIHDQPMYYPYEPSQTSQGHITHVLPSKHHFSGGGHKNNAAMSALTLLAFLFFLHILQQCLREHMTAISTPQVMIMTGGKEGDENIRRSSNKKIDKIGVSETEEKRKYANNPYAVTDSSNDENEKVFTKITSSENVSLKKFQNQNIYKNDFKSDIPEFYLNRRT</sequence>